<evidence type="ECO:0000256" key="3">
    <source>
        <dbReference type="ARBA" id="ARBA00023125"/>
    </source>
</evidence>
<proteinExistence type="inferred from homology"/>
<keyword evidence="3" id="KW-0238">DNA-binding</keyword>
<evidence type="ECO:0000259" key="5">
    <source>
        <dbReference type="PROSITE" id="PS51898"/>
    </source>
</evidence>
<sequence>MVTTIHEETNAAKRFFGLLAVITGARCGELTQLTKADIYEDGDNGLLCIDINANNGKALKNKASARVVPLIDGAFGFRSEEFREYVASLPDEENSSVFRMSRDVASKWFNEVILPKAIENRSGDLVLHSLRHTMATLLKHAGVAESTAQDVLGHTNQSITFNLYGKTKSVNLMAEALKQALPEPAGLQHARV</sequence>
<dbReference type="SUPFAM" id="SSF56349">
    <property type="entry name" value="DNA breaking-rejoining enzymes"/>
    <property type="match status" value="1"/>
</dbReference>
<dbReference type="PROSITE" id="PS51898">
    <property type="entry name" value="TYR_RECOMBINASE"/>
    <property type="match status" value="1"/>
</dbReference>
<keyword evidence="4" id="KW-0233">DNA recombination</keyword>
<name>A0ABY4R3N1_9GAMM</name>
<protein>
    <submittedName>
        <fullName evidence="6">Tyrosine-type recombinase/integrase</fullName>
    </submittedName>
</protein>
<dbReference type="Proteomes" id="UP001056635">
    <property type="component" value="Chromosome"/>
</dbReference>
<dbReference type="Pfam" id="PF00589">
    <property type="entry name" value="Phage_integrase"/>
    <property type="match status" value="1"/>
</dbReference>
<evidence type="ECO:0000256" key="1">
    <source>
        <dbReference type="ARBA" id="ARBA00008857"/>
    </source>
</evidence>
<dbReference type="Gene3D" id="1.10.443.10">
    <property type="entry name" value="Intergrase catalytic core"/>
    <property type="match status" value="1"/>
</dbReference>
<keyword evidence="2" id="KW-0229">DNA integration</keyword>
<dbReference type="EMBL" id="CP082904">
    <property type="protein sequence ID" value="UQY42658.1"/>
    <property type="molecule type" value="Genomic_DNA"/>
</dbReference>
<dbReference type="InterPro" id="IPR013762">
    <property type="entry name" value="Integrase-like_cat_sf"/>
</dbReference>
<evidence type="ECO:0000313" key="7">
    <source>
        <dbReference type="Proteomes" id="UP001056635"/>
    </source>
</evidence>
<dbReference type="InterPro" id="IPR002104">
    <property type="entry name" value="Integrase_catalytic"/>
</dbReference>
<evidence type="ECO:0000256" key="4">
    <source>
        <dbReference type="ARBA" id="ARBA00023172"/>
    </source>
</evidence>
<organism evidence="6 7">
    <name type="scientific">Mixta hanseatica</name>
    <dbReference type="NCBI Taxonomy" id="2872648"/>
    <lineage>
        <taxon>Bacteria</taxon>
        <taxon>Pseudomonadati</taxon>
        <taxon>Pseudomonadota</taxon>
        <taxon>Gammaproteobacteria</taxon>
        <taxon>Enterobacterales</taxon>
        <taxon>Erwiniaceae</taxon>
        <taxon>Mixta</taxon>
    </lineage>
</organism>
<dbReference type="PANTHER" id="PTHR30349:SF41">
    <property type="entry name" value="INTEGRASE_RECOMBINASE PROTEIN MJ0367-RELATED"/>
    <property type="match status" value="1"/>
</dbReference>
<reference evidence="6" key="1">
    <citation type="submission" date="2021-09" db="EMBL/GenBank/DDBJ databases">
        <title>First case of bloodstream infection caused by Mixta hanseatica sp. nov., a member of the Erwiniaceae family.</title>
        <authorList>
            <person name="Both A."/>
            <person name="Huang J."/>
            <person name="Wenzel P."/>
            <person name="Aepfelbacher M."/>
            <person name="Rohde H."/>
            <person name="Christner M."/>
            <person name="Hentschke M."/>
        </authorList>
    </citation>
    <scope>NUCLEOTIDE SEQUENCE</scope>
    <source>
        <strain evidence="6">X22927</strain>
    </source>
</reference>
<comment type="similarity">
    <text evidence="1">Belongs to the 'phage' integrase family.</text>
</comment>
<dbReference type="RefSeq" id="WP_249891313.1">
    <property type="nucleotide sequence ID" value="NZ_CP082904.1"/>
</dbReference>
<dbReference type="PANTHER" id="PTHR30349">
    <property type="entry name" value="PHAGE INTEGRASE-RELATED"/>
    <property type="match status" value="1"/>
</dbReference>
<evidence type="ECO:0000313" key="6">
    <source>
        <dbReference type="EMBL" id="UQY42658.1"/>
    </source>
</evidence>
<dbReference type="InterPro" id="IPR011010">
    <property type="entry name" value="DNA_brk_join_enz"/>
</dbReference>
<accession>A0ABY4R3N1</accession>
<feature type="domain" description="Tyr recombinase" evidence="5">
    <location>
        <begin position="1"/>
        <end position="178"/>
    </location>
</feature>
<gene>
    <name evidence="6" type="ORF">K6958_11945</name>
</gene>
<dbReference type="InterPro" id="IPR050090">
    <property type="entry name" value="Tyrosine_recombinase_XerCD"/>
</dbReference>
<keyword evidence="7" id="KW-1185">Reference proteome</keyword>
<evidence type="ECO:0000256" key="2">
    <source>
        <dbReference type="ARBA" id="ARBA00022908"/>
    </source>
</evidence>